<dbReference type="InterPro" id="IPR010982">
    <property type="entry name" value="Lambda_DNA-bd_dom_sf"/>
</dbReference>
<keyword evidence="2" id="KW-1133">Transmembrane helix</keyword>
<dbReference type="AlphaFoldDB" id="A0AAC8UVD9"/>
<keyword evidence="2" id="KW-0472">Membrane</keyword>
<evidence type="ECO:0000313" key="4">
    <source>
        <dbReference type="EMBL" id="AKP64706.1"/>
    </source>
</evidence>
<feature type="domain" description="HTH cro/C1-type" evidence="3">
    <location>
        <begin position="9"/>
        <end position="63"/>
    </location>
</feature>
<dbReference type="RefSeq" id="WP_048734117.1">
    <property type="nucleotide sequence ID" value="NZ_CP012033.1"/>
</dbReference>
<evidence type="ECO:0000256" key="2">
    <source>
        <dbReference type="SAM" id="Phobius"/>
    </source>
</evidence>
<dbReference type="PANTHER" id="PTHR46558">
    <property type="entry name" value="TRACRIPTIONAL REGULATORY PROTEIN-RELATED-RELATED"/>
    <property type="match status" value="1"/>
</dbReference>
<dbReference type="Proteomes" id="UP000036000">
    <property type="component" value="Chromosome"/>
</dbReference>
<dbReference type="InterPro" id="IPR001387">
    <property type="entry name" value="Cro/C1-type_HTH"/>
</dbReference>
<dbReference type="PROSITE" id="PS50943">
    <property type="entry name" value="HTH_CROC1"/>
    <property type="match status" value="1"/>
</dbReference>
<dbReference type="SMART" id="SM00530">
    <property type="entry name" value="HTH_XRE"/>
    <property type="match status" value="1"/>
</dbReference>
<dbReference type="KEGG" id="lko:ABN16_06645"/>
<organism evidence="4 5">
    <name type="scientific">Levilactobacillus koreensis</name>
    <dbReference type="NCBI Taxonomy" id="637971"/>
    <lineage>
        <taxon>Bacteria</taxon>
        <taxon>Bacillati</taxon>
        <taxon>Bacillota</taxon>
        <taxon>Bacilli</taxon>
        <taxon>Lactobacillales</taxon>
        <taxon>Lactobacillaceae</taxon>
        <taxon>Levilactobacillus</taxon>
    </lineage>
</organism>
<sequence length="119" mass="13987">MENLFKQQLVKLRRQRNLSQEQLASQLFVTRQSISKWEQGETAPDLNTLVSLANIFEVDLNELVGGERVEAVADDTDRVTDRRPTNDEMRRHPMNFWEFFAGYWWLLVPLAAIFSSMFH</sequence>
<keyword evidence="2" id="KW-0812">Transmembrane</keyword>
<keyword evidence="5" id="KW-1185">Reference proteome</keyword>
<name>A0AAC8UVD9_9LACO</name>
<dbReference type="SUPFAM" id="SSF47413">
    <property type="entry name" value="lambda repressor-like DNA-binding domains"/>
    <property type="match status" value="1"/>
</dbReference>
<accession>A0AAC8UVD9</accession>
<feature type="transmembrane region" description="Helical" evidence="2">
    <location>
        <begin position="99"/>
        <end position="118"/>
    </location>
</feature>
<dbReference type="GO" id="GO:0003677">
    <property type="term" value="F:DNA binding"/>
    <property type="evidence" value="ECO:0007669"/>
    <property type="project" value="UniProtKB-KW"/>
</dbReference>
<evidence type="ECO:0000313" key="5">
    <source>
        <dbReference type="Proteomes" id="UP000036000"/>
    </source>
</evidence>
<gene>
    <name evidence="4" type="ORF">ABN16_06645</name>
</gene>
<dbReference type="CDD" id="cd00093">
    <property type="entry name" value="HTH_XRE"/>
    <property type="match status" value="1"/>
</dbReference>
<reference evidence="4 5" key="1">
    <citation type="submission" date="2015-07" db="EMBL/GenBank/DDBJ databases">
        <title>Lactobacillus korensis/26-25/ whole genome sequencing.</title>
        <authorList>
            <person name="Kim M.K."/>
            <person name="Im W.-T."/>
            <person name="Srinivasan S."/>
            <person name="Lee J.-J."/>
        </authorList>
    </citation>
    <scope>NUCLEOTIDE SEQUENCE [LARGE SCALE GENOMIC DNA]</scope>
    <source>
        <strain evidence="4 5">26-25</strain>
    </source>
</reference>
<evidence type="ECO:0000259" key="3">
    <source>
        <dbReference type="PROSITE" id="PS50943"/>
    </source>
</evidence>
<dbReference type="EMBL" id="CP012033">
    <property type="protein sequence ID" value="AKP64706.1"/>
    <property type="molecule type" value="Genomic_DNA"/>
</dbReference>
<proteinExistence type="predicted"/>
<dbReference type="Gene3D" id="1.10.260.40">
    <property type="entry name" value="lambda repressor-like DNA-binding domains"/>
    <property type="match status" value="1"/>
</dbReference>
<dbReference type="Pfam" id="PF01381">
    <property type="entry name" value="HTH_3"/>
    <property type="match status" value="1"/>
</dbReference>
<protein>
    <recommendedName>
        <fullName evidence="3">HTH cro/C1-type domain-containing protein</fullName>
    </recommendedName>
</protein>
<dbReference type="PANTHER" id="PTHR46558:SF13">
    <property type="entry name" value="HTH-TYPE TRANSCRIPTIONAL REGULATOR IMMR"/>
    <property type="match status" value="1"/>
</dbReference>
<evidence type="ECO:0000256" key="1">
    <source>
        <dbReference type="ARBA" id="ARBA00023125"/>
    </source>
</evidence>
<keyword evidence="1" id="KW-0238">DNA-binding</keyword>